<gene>
    <name evidence="1" type="ORF">ABLG96_10400</name>
</gene>
<dbReference type="InterPro" id="IPR013780">
    <property type="entry name" value="Glyco_hydro_b"/>
</dbReference>
<dbReference type="InterPro" id="IPR017853">
    <property type="entry name" value="GH"/>
</dbReference>
<evidence type="ECO:0000313" key="1">
    <source>
        <dbReference type="EMBL" id="XCG65647.1"/>
    </source>
</evidence>
<dbReference type="PROSITE" id="PS51318">
    <property type="entry name" value="TAT"/>
    <property type="match status" value="1"/>
</dbReference>
<dbReference type="AlphaFoldDB" id="A0AAU8DTI1"/>
<dbReference type="InterPro" id="IPR006311">
    <property type="entry name" value="TAT_signal"/>
</dbReference>
<name>A0AAU8DTI1_9ACTN</name>
<dbReference type="EMBL" id="CP159218">
    <property type="protein sequence ID" value="XCG65647.1"/>
    <property type="molecule type" value="Genomic_DNA"/>
</dbReference>
<reference evidence="1" key="1">
    <citation type="submission" date="2024-05" db="EMBL/GenBank/DDBJ databases">
        <authorList>
            <person name="Cai S.Y."/>
            <person name="Jin L.M."/>
            <person name="Li H.R."/>
        </authorList>
    </citation>
    <scope>NUCLEOTIDE SEQUENCE</scope>
    <source>
        <strain evidence="1">A5-74</strain>
    </source>
</reference>
<accession>A0AAU8DTI1</accession>
<proteinExistence type="predicted"/>
<dbReference type="Gene3D" id="3.20.20.80">
    <property type="entry name" value="Glycosidases"/>
    <property type="match status" value="1"/>
</dbReference>
<sequence>MTDDQRGLSRRSVLRGAAVGGLATATSLGGVGVAAAADMYRIRLDQPRQTLWGLGFEIQSDSIGSGSSGLPASTSSVPFDLTAAERDRLVEQMLKVRPDRGFRYCRLALGLYLRGTNAAGTQMTERFSGQAAGLASLIADANIEGVSAEYWSPAPAWKSNNSFIGGTLRATDGTFLDQFTSALATDVRYLRDHGIPVRMWGLQNEPEYSTSYSSCTYTDELYHQTFRRAAPKIHAIDPSIIVTADSSNGWSGKGSAQILADPTTLAQVDAWTYHRIGYDSNYQIDHDFVGPARGKTVFNNEFEYLDNNLRCVNTAQSIMNWMTFQSAPTWFWLHALKPTTNSESPGYGLGYWRPPSDTDFSRFPDIAPGHWVFNDANWNAVAGFVRFMPWDSRRIQVDEPAVLKDQRIMAWTTPQGKPVFAVTNRSTTQSFSYTVDTSTSSGFSGFRYGPTTNTQPLGSKPGPVLNITVPADSIEFWVRN</sequence>
<dbReference type="Gene3D" id="2.60.40.1180">
    <property type="entry name" value="Golgi alpha-mannosidase II"/>
    <property type="match status" value="1"/>
</dbReference>
<dbReference type="RefSeq" id="WP_353651252.1">
    <property type="nucleotide sequence ID" value="NZ_CP159218.1"/>
</dbReference>
<organism evidence="1">
    <name type="scientific">Nakamurella sp. A5-74</name>
    <dbReference type="NCBI Taxonomy" id="3158264"/>
    <lineage>
        <taxon>Bacteria</taxon>
        <taxon>Bacillati</taxon>
        <taxon>Actinomycetota</taxon>
        <taxon>Actinomycetes</taxon>
        <taxon>Nakamurellales</taxon>
        <taxon>Nakamurellaceae</taxon>
        <taxon>Nakamurella</taxon>
    </lineage>
</organism>
<dbReference type="SUPFAM" id="SSF51445">
    <property type="entry name" value="(Trans)glycosidases"/>
    <property type="match status" value="1"/>
</dbReference>
<protein>
    <submittedName>
        <fullName evidence="1">Uncharacterized protein</fullName>
    </submittedName>
</protein>